<sequence>MAEQYYPFDTGTGASVTDDQWTTMARNLRRTGIEGDISNESLKVKPSSSTRASIVSPGEAWVIGHQYLSNAEISLPHAENISGKPRIDLIVLRIDRTADTIHPVVITGVPADNPVTPDLLGNHSAFISTLDPGAQWDLPLGQVRVEAGAAVIAADKYTDIRWLGEFATTTGTSGNRNPYWGMRPFGSIHFEYDTRRWAGWDGYKWGIIAEYGPFRPYTPVIQWQVNDSGAQVTNDSGWSTQGRWRYVADNAVDVSIYAKLNYDINDTQDNPISVVDPESFMRVTLPVPTGNAGDAYSLLNLFYQRGRQSGDMRTGYGLCWSNRENIARLVLQGTQFDGISAAGNLDTLTNNTRLSKNTTIRISGVYEAAGI</sequence>
<dbReference type="RefSeq" id="WP_131888937.1">
    <property type="nucleotide sequence ID" value="NZ_SMKU01000003.1"/>
</dbReference>
<organism evidence="1 2">
    <name type="scientific">Actinomadura rubrisoli</name>
    <dbReference type="NCBI Taxonomy" id="2530368"/>
    <lineage>
        <taxon>Bacteria</taxon>
        <taxon>Bacillati</taxon>
        <taxon>Actinomycetota</taxon>
        <taxon>Actinomycetes</taxon>
        <taxon>Streptosporangiales</taxon>
        <taxon>Thermomonosporaceae</taxon>
        <taxon>Actinomadura</taxon>
    </lineage>
</organism>
<dbReference type="OrthoDB" id="4077870at2"/>
<proteinExistence type="predicted"/>
<keyword evidence="2" id="KW-1185">Reference proteome</keyword>
<dbReference type="AlphaFoldDB" id="A0A4V2YZH5"/>
<evidence type="ECO:0000313" key="2">
    <source>
        <dbReference type="Proteomes" id="UP000294513"/>
    </source>
</evidence>
<evidence type="ECO:0000313" key="1">
    <source>
        <dbReference type="EMBL" id="TDD97177.1"/>
    </source>
</evidence>
<reference evidence="1 2" key="1">
    <citation type="submission" date="2019-03" db="EMBL/GenBank/DDBJ databases">
        <title>Draft genome sequences of novel Actinobacteria.</title>
        <authorList>
            <person name="Sahin N."/>
            <person name="Ay H."/>
            <person name="Saygin H."/>
        </authorList>
    </citation>
    <scope>NUCLEOTIDE SEQUENCE [LARGE SCALE GENOMIC DNA]</scope>
    <source>
        <strain evidence="1 2">H3C3</strain>
    </source>
</reference>
<name>A0A4V2YZH5_9ACTN</name>
<accession>A0A4V2YZH5</accession>
<dbReference type="EMBL" id="SMKU01000003">
    <property type="protein sequence ID" value="TDD97177.1"/>
    <property type="molecule type" value="Genomic_DNA"/>
</dbReference>
<gene>
    <name evidence="1" type="ORF">E1298_01710</name>
</gene>
<dbReference type="Proteomes" id="UP000294513">
    <property type="component" value="Unassembled WGS sequence"/>
</dbReference>
<comment type="caution">
    <text evidence="1">The sequence shown here is derived from an EMBL/GenBank/DDBJ whole genome shotgun (WGS) entry which is preliminary data.</text>
</comment>
<protein>
    <submittedName>
        <fullName evidence="1">Uncharacterized protein</fullName>
    </submittedName>
</protein>